<dbReference type="FunFam" id="3.20.20.10:FF:000018">
    <property type="entry name" value="Pyridoxal phosphate homeostasis protein"/>
    <property type="match status" value="1"/>
</dbReference>
<evidence type="ECO:0000313" key="7">
    <source>
        <dbReference type="Proteomes" id="UP000094296"/>
    </source>
</evidence>
<dbReference type="HAMAP" id="MF_02087">
    <property type="entry name" value="PLP_homeostasis"/>
    <property type="match status" value="1"/>
</dbReference>
<dbReference type="Proteomes" id="UP000094296">
    <property type="component" value="Unassembled WGS sequence"/>
</dbReference>
<dbReference type="EMBL" id="MIJE01000033">
    <property type="protein sequence ID" value="OEF96063.1"/>
    <property type="molecule type" value="Genomic_DNA"/>
</dbReference>
<comment type="similarity">
    <text evidence="2 4">Belongs to the pyridoxal phosphate-binding protein YggS/PROSC family.</text>
</comment>
<evidence type="ECO:0000313" key="6">
    <source>
        <dbReference type="EMBL" id="OEF96063.1"/>
    </source>
</evidence>
<dbReference type="PIRSF" id="PIRSF004848">
    <property type="entry name" value="YBL036c_PLPDEIII"/>
    <property type="match status" value="1"/>
</dbReference>
<dbReference type="PANTHER" id="PTHR10146">
    <property type="entry name" value="PROLINE SYNTHETASE CO-TRANSCRIBED BACTERIAL HOMOLOG PROTEIN"/>
    <property type="match status" value="1"/>
</dbReference>
<gene>
    <name evidence="6" type="ORF">BHF68_10005</name>
</gene>
<dbReference type="AlphaFoldDB" id="A0A1E5FZY7"/>
<accession>A0A1E5FZY7</accession>
<evidence type="ECO:0000259" key="5">
    <source>
        <dbReference type="Pfam" id="PF01168"/>
    </source>
</evidence>
<dbReference type="OrthoDB" id="9804072at2"/>
<evidence type="ECO:0000256" key="4">
    <source>
        <dbReference type="RuleBase" id="RU004514"/>
    </source>
</evidence>
<feature type="modified residue" description="N6-(pyridoxal phosphate)lysine" evidence="2 3">
    <location>
        <position position="40"/>
    </location>
</feature>
<dbReference type="PANTHER" id="PTHR10146:SF14">
    <property type="entry name" value="PYRIDOXAL PHOSPHATE HOMEOSTASIS PROTEIN"/>
    <property type="match status" value="1"/>
</dbReference>
<evidence type="ECO:0000256" key="1">
    <source>
        <dbReference type="ARBA" id="ARBA00022898"/>
    </source>
</evidence>
<dbReference type="NCBIfam" id="TIGR00044">
    <property type="entry name" value="YggS family pyridoxal phosphate-dependent enzyme"/>
    <property type="match status" value="1"/>
</dbReference>
<organism evidence="6 7">
    <name type="scientific">Desulfuribacillus alkaliarsenatis</name>
    <dbReference type="NCBI Taxonomy" id="766136"/>
    <lineage>
        <taxon>Bacteria</taxon>
        <taxon>Bacillati</taxon>
        <taxon>Bacillota</taxon>
        <taxon>Desulfuribacillia</taxon>
        <taxon>Desulfuribacillales</taxon>
        <taxon>Desulfuribacillaceae</taxon>
        <taxon>Desulfuribacillus</taxon>
    </lineage>
</organism>
<dbReference type="Pfam" id="PF01168">
    <property type="entry name" value="Ala_racemase_N"/>
    <property type="match status" value="1"/>
</dbReference>
<dbReference type="InterPro" id="IPR011078">
    <property type="entry name" value="PyrdxlP_homeostasis"/>
</dbReference>
<sequence length="236" mass="26440">MLNMNKVAGINVDRVQTIIADTCKNANRDKGEITIVGVTKYTDANGIISCVEAGINDIGENKAQDAIAKIDELPLNHKRNIKWHFIGHLQTNKVKYIVPHFSLIHSLDRLSLAKEINKQAIKLDITVECLIQVNVSGEQTKYGVAINEALEFARNLEQYERIKIVGLMTMAPYFNDPELARPVFSRLRCLKEEIAQLSLANYDMKHLSMGMSNDFVVAIEEGATIVRLGSILFNNN</sequence>
<proteinExistence type="inferred from homology"/>
<comment type="cofactor">
    <cofactor evidence="3">
        <name>pyridoxal 5'-phosphate</name>
        <dbReference type="ChEBI" id="CHEBI:597326"/>
    </cofactor>
</comment>
<dbReference type="InterPro" id="IPR001608">
    <property type="entry name" value="Ala_racemase_N"/>
</dbReference>
<evidence type="ECO:0000256" key="2">
    <source>
        <dbReference type="HAMAP-Rule" id="MF_02087"/>
    </source>
</evidence>
<dbReference type="InterPro" id="IPR029066">
    <property type="entry name" value="PLP-binding_barrel"/>
</dbReference>
<comment type="function">
    <text evidence="2">Pyridoxal 5'-phosphate (PLP)-binding protein, which is involved in PLP homeostasis.</text>
</comment>
<feature type="domain" description="Alanine racemase N-terminal" evidence="5">
    <location>
        <begin position="51"/>
        <end position="233"/>
    </location>
</feature>
<keyword evidence="1 2" id="KW-0663">Pyridoxal phosphate</keyword>
<protein>
    <recommendedName>
        <fullName evidence="2">Pyridoxal phosphate homeostasis protein</fullName>
        <shortName evidence="2">PLP homeostasis protein</shortName>
    </recommendedName>
</protein>
<dbReference type="SUPFAM" id="SSF51419">
    <property type="entry name" value="PLP-binding barrel"/>
    <property type="match status" value="1"/>
</dbReference>
<dbReference type="PROSITE" id="PS01211">
    <property type="entry name" value="UPF0001"/>
    <property type="match status" value="1"/>
</dbReference>
<dbReference type="CDD" id="cd00635">
    <property type="entry name" value="PLPDE_III_YBL036c_like"/>
    <property type="match status" value="1"/>
</dbReference>
<dbReference type="STRING" id="766136.BHF68_10005"/>
<dbReference type="GO" id="GO:0030170">
    <property type="term" value="F:pyridoxal phosphate binding"/>
    <property type="evidence" value="ECO:0007669"/>
    <property type="project" value="UniProtKB-UniRule"/>
</dbReference>
<dbReference type="Gene3D" id="3.20.20.10">
    <property type="entry name" value="Alanine racemase"/>
    <property type="match status" value="1"/>
</dbReference>
<comment type="caution">
    <text evidence="6">The sequence shown here is derived from an EMBL/GenBank/DDBJ whole genome shotgun (WGS) entry which is preliminary data.</text>
</comment>
<keyword evidence="7" id="KW-1185">Reference proteome</keyword>
<name>A0A1E5FZY7_9FIRM</name>
<reference evidence="6 7" key="1">
    <citation type="submission" date="2016-09" db="EMBL/GenBank/DDBJ databases">
        <title>Draft genome sequence for the type strain of Desulfuribacillus alkaliarsenatis AHT28, an obligately anaerobic, sulfidogenic bacterium isolated from Russian soda lake sediments.</title>
        <authorList>
            <person name="Abin C.A."/>
            <person name="Hollibaugh J.T."/>
        </authorList>
    </citation>
    <scope>NUCLEOTIDE SEQUENCE [LARGE SCALE GENOMIC DNA]</scope>
    <source>
        <strain evidence="6 7">AHT28</strain>
    </source>
</reference>
<evidence type="ECO:0000256" key="3">
    <source>
        <dbReference type="PIRSR" id="PIRSR004848-1"/>
    </source>
</evidence>